<dbReference type="AlphaFoldDB" id="A0A9W7AZ02"/>
<dbReference type="PANTHER" id="PTHR24173:SF74">
    <property type="entry name" value="ANKYRIN REPEAT DOMAIN-CONTAINING PROTEIN 16"/>
    <property type="match status" value="1"/>
</dbReference>
<evidence type="ECO:0000259" key="5">
    <source>
        <dbReference type="Pfam" id="PF07647"/>
    </source>
</evidence>
<sequence>MQHASLPINRQQQEAAISNMPAAQTMPAPGFGTTSNQSLLAPPVPAQIDNSNAISLVRTAAGLGDIRGHYQQTDINSSLPNEDWNALTYFTAENDIDSVTKLILSGAQTDKCGSKSALIGTGHTPLHVAGRYGSVDCMEHLIRGRVRRARRDFGSDMEVQMEVEMQLTHRENIGCDINSKDRFGFTPLHYAATSGYIDGVDTLLRLGADCMAKGGVSGKVTPKEIARQRGHLDIVDLLARWERKVEDPVNTKFREWLTQLDCEAYCQAFIDAGYDLTFIKKNGLTDDDLDCVSVPTAKLGLRRKLKDLWEIDKFLEEEGEDEDEDEGSGSDDDDESGSGSDDDESGSGSGSGSDDDDDESGSGSEDEDSDEEEEEE</sequence>
<keyword evidence="1" id="KW-0677">Repeat</keyword>
<dbReference type="PROSITE" id="PS50088">
    <property type="entry name" value="ANK_REPEAT"/>
    <property type="match status" value="2"/>
</dbReference>
<organism evidence="6 7">
    <name type="scientific">Triparma strigata</name>
    <dbReference type="NCBI Taxonomy" id="1606541"/>
    <lineage>
        <taxon>Eukaryota</taxon>
        <taxon>Sar</taxon>
        <taxon>Stramenopiles</taxon>
        <taxon>Ochrophyta</taxon>
        <taxon>Bolidophyceae</taxon>
        <taxon>Parmales</taxon>
        <taxon>Triparmaceae</taxon>
        <taxon>Triparma</taxon>
    </lineage>
</organism>
<dbReference type="InterPro" id="IPR013761">
    <property type="entry name" value="SAM/pointed_sf"/>
</dbReference>
<dbReference type="PANTHER" id="PTHR24173">
    <property type="entry name" value="ANKYRIN REPEAT CONTAINING"/>
    <property type="match status" value="1"/>
</dbReference>
<evidence type="ECO:0000256" key="2">
    <source>
        <dbReference type="ARBA" id="ARBA00023043"/>
    </source>
</evidence>
<dbReference type="InterPro" id="IPR001660">
    <property type="entry name" value="SAM"/>
</dbReference>
<dbReference type="Gene3D" id="1.10.150.50">
    <property type="entry name" value="Transcription Factor, Ets-1"/>
    <property type="match status" value="1"/>
</dbReference>
<feature type="compositionally biased region" description="Acidic residues" evidence="4">
    <location>
        <begin position="317"/>
        <end position="345"/>
    </location>
</feature>
<dbReference type="Pfam" id="PF07647">
    <property type="entry name" value="SAM_2"/>
    <property type="match status" value="1"/>
</dbReference>
<protein>
    <recommendedName>
        <fullName evidence="5">SAM domain-containing protein</fullName>
    </recommendedName>
</protein>
<feature type="repeat" description="ANK" evidence="3">
    <location>
        <begin position="121"/>
        <end position="143"/>
    </location>
</feature>
<gene>
    <name evidence="6" type="ORF">TrST_g627</name>
</gene>
<feature type="compositionally biased region" description="Acidic residues" evidence="4">
    <location>
        <begin position="353"/>
        <end position="376"/>
    </location>
</feature>
<comment type="caution">
    <text evidence="6">The sequence shown here is derived from an EMBL/GenBank/DDBJ whole genome shotgun (WGS) entry which is preliminary data.</text>
</comment>
<dbReference type="PROSITE" id="PS50297">
    <property type="entry name" value="ANK_REP_REGION"/>
    <property type="match status" value="2"/>
</dbReference>
<dbReference type="Proteomes" id="UP001165085">
    <property type="component" value="Unassembled WGS sequence"/>
</dbReference>
<reference evidence="7" key="1">
    <citation type="journal article" date="2023" name="Commun. Biol.">
        <title>Genome analysis of Parmales, the sister group of diatoms, reveals the evolutionary specialization of diatoms from phago-mixotrophs to photoautotrophs.</title>
        <authorList>
            <person name="Ban H."/>
            <person name="Sato S."/>
            <person name="Yoshikawa S."/>
            <person name="Yamada K."/>
            <person name="Nakamura Y."/>
            <person name="Ichinomiya M."/>
            <person name="Sato N."/>
            <person name="Blanc-Mathieu R."/>
            <person name="Endo H."/>
            <person name="Kuwata A."/>
            <person name="Ogata H."/>
        </authorList>
    </citation>
    <scope>NUCLEOTIDE SEQUENCE [LARGE SCALE GENOMIC DNA]</scope>
    <source>
        <strain evidence="7">NIES 3701</strain>
    </source>
</reference>
<dbReference type="SMART" id="SM00248">
    <property type="entry name" value="ANK"/>
    <property type="match status" value="3"/>
</dbReference>
<evidence type="ECO:0000313" key="6">
    <source>
        <dbReference type="EMBL" id="GMH80591.1"/>
    </source>
</evidence>
<dbReference type="InterPro" id="IPR002110">
    <property type="entry name" value="Ankyrin_rpt"/>
</dbReference>
<feature type="region of interest" description="Disordered" evidence="4">
    <location>
        <begin position="316"/>
        <end position="376"/>
    </location>
</feature>
<dbReference type="InterPro" id="IPR036770">
    <property type="entry name" value="Ankyrin_rpt-contain_sf"/>
</dbReference>
<evidence type="ECO:0000256" key="4">
    <source>
        <dbReference type="SAM" id="MobiDB-lite"/>
    </source>
</evidence>
<dbReference type="Pfam" id="PF12796">
    <property type="entry name" value="Ank_2"/>
    <property type="match status" value="1"/>
</dbReference>
<dbReference type="Gene3D" id="1.25.40.20">
    <property type="entry name" value="Ankyrin repeat-containing domain"/>
    <property type="match status" value="1"/>
</dbReference>
<dbReference type="OrthoDB" id="660555at2759"/>
<dbReference type="EMBL" id="BRXY01000247">
    <property type="protein sequence ID" value="GMH80591.1"/>
    <property type="molecule type" value="Genomic_DNA"/>
</dbReference>
<dbReference type="SUPFAM" id="SSF48403">
    <property type="entry name" value="Ankyrin repeat"/>
    <property type="match status" value="1"/>
</dbReference>
<evidence type="ECO:0000256" key="3">
    <source>
        <dbReference type="PROSITE-ProRule" id="PRU00023"/>
    </source>
</evidence>
<evidence type="ECO:0000256" key="1">
    <source>
        <dbReference type="ARBA" id="ARBA00022737"/>
    </source>
</evidence>
<dbReference type="Pfam" id="PF00023">
    <property type="entry name" value="Ank"/>
    <property type="match status" value="1"/>
</dbReference>
<name>A0A9W7AZ02_9STRA</name>
<keyword evidence="2 3" id="KW-0040">ANK repeat</keyword>
<proteinExistence type="predicted"/>
<keyword evidence="7" id="KW-1185">Reference proteome</keyword>
<feature type="domain" description="SAM" evidence="5">
    <location>
        <begin position="255"/>
        <end position="305"/>
    </location>
</feature>
<evidence type="ECO:0000313" key="7">
    <source>
        <dbReference type="Proteomes" id="UP001165085"/>
    </source>
</evidence>
<feature type="repeat" description="ANK" evidence="3">
    <location>
        <begin position="183"/>
        <end position="215"/>
    </location>
</feature>
<accession>A0A9W7AZ02</accession>